<accession>A0A266NFD5</accession>
<dbReference type="AlphaFoldDB" id="A0A266NFD5"/>
<evidence type="ECO:0000313" key="2">
    <source>
        <dbReference type="Proteomes" id="UP000215788"/>
    </source>
</evidence>
<reference evidence="1 2" key="1">
    <citation type="submission" date="2017-08" db="EMBL/GenBank/DDBJ databases">
        <title>Genomic and metabolic characterisation of spoilage-associated Pseudomonas species.</title>
        <authorList>
            <person name="Stanborough T."/>
            <person name="Fegan N."/>
            <person name="Powell S.M."/>
            <person name="Singh T."/>
            <person name="Tamplin M.L."/>
            <person name="Chandry P.S."/>
        </authorList>
    </citation>
    <scope>NUCLEOTIDE SEQUENCE [LARGE SCALE GENOMIC DNA]</scope>
    <source>
        <strain evidence="1 2">L1802</strain>
    </source>
</reference>
<dbReference type="Proteomes" id="UP000215788">
    <property type="component" value="Unassembled WGS sequence"/>
</dbReference>
<gene>
    <name evidence="1" type="ORF">CJF39_05480</name>
</gene>
<protein>
    <submittedName>
        <fullName evidence="1">Uncharacterized protein</fullName>
    </submittedName>
</protein>
<organism evidence="1 2">
    <name type="scientific">Pseudomonas lundensis</name>
    <dbReference type="NCBI Taxonomy" id="86185"/>
    <lineage>
        <taxon>Bacteria</taxon>
        <taxon>Pseudomonadati</taxon>
        <taxon>Pseudomonadota</taxon>
        <taxon>Gammaproteobacteria</taxon>
        <taxon>Pseudomonadales</taxon>
        <taxon>Pseudomonadaceae</taxon>
        <taxon>Pseudomonas</taxon>
    </lineage>
</organism>
<dbReference type="RefSeq" id="WP_212555975.1">
    <property type="nucleotide sequence ID" value="NZ_NQKI01000005.1"/>
</dbReference>
<dbReference type="EMBL" id="NQKI01000005">
    <property type="protein sequence ID" value="OZY60637.1"/>
    <property type="molecule type" value="Genomic_DNA"/>
</dbReference>
<proteinExistence type="predicted"/>
<sequence length="67" mass="6857">HHLVINAAGIFCSTPIQLGGVPIPGIPDLVEPLIALAPAPQIEALRAAARGAKPICPVCEKMPSIQA</sequence>
<comment type="caution">
    <text evidence="1">The sequence shown here is derived from an EMBL/GenBank/DDBJ whole genome shotgun (WGS) entry which is preliminary data.</text>
</comment>
<evidence type="ECO:0000313" key="1">
    <source>
        <dbReference type="EMBL" id="OZY60637.1"/>
    </source>
</evidence>
<name>A0A266NFD5_9PSED</name>
<feature type="non-terminal residue" evidence="1">
    <location>
        <position position="1"/>
    </location>
</feature>